<dbReference type="Proteomes" id="UP001183222">
    <property type="component" value="Unassembled WGS sequence"/>
</dbReference>
<name>A0ABU2K7L4_9ACTN</name>
<evidence type="ECO:0000313" key="2">
    <source>
        <dbReference type="Proteomes" id="UP001183222"/>
    </source>
</evidence>
<reference evidence="2" key="1">
    <citation type="submission" date="2023-07" db="EMBL/GenBank/DDBJ databases">
        <title>30 novel species of actinomycetes from the DSMZ collection.</title>
        <authorList>
            <person name="Nouioui I."/>
        </authorList>
    </citation>
    <scope>NUCLEOTIDE SEQUENCE [LARGE SCALE GENOMIC DNA]</scope>
    <source>
        <strain evidence="2">DSM 46792</strain>
    </source>
</reference>
<proteinExistence type="predicted"/>
<gene>
    <name evidence="1" type="ORF">RM425_09800</name>
</gene>
<organism evidence="1 2">
    <name type="scientific">Blastococcus goldschmidtiae</name>
    <dbReference type="NCBI Taxonomy" id="3075546"/>
    <lineage>
        <taxon>Bacteria</taxon>
        <taxon>Bacillati</taxon>
        <taxon>Actinomycetota</taxon>
        <taxon>Actinomycetes</taxon>
        <taxon>Geodermatophilales</taxon>
        <taxon>Geodermatophilaceae</taxon>
        <taxon>Blastococcus</taxon>
    </lineage>
</organism>
<sequence>MIHVTSALAAVRAAGVAELVWRAPDGPPGAIGVVPLVLGERPAVALPWAQVEAARRVAASDAAALVLSDPRLTGSAWAPLVATGRFDLVEDATGELFTEALLDQELRKHPPARALADSAMLRREHWWYLPRLVLVLDAAEFVPGVRRDGPADAVLGVDDGALSVRTVRVPDWNTDPLELRDGPGAVRGPAVLVGQELSVPDIERWTVHTTTGRYADGRLTAVRAAATRDLEPVPGLLARMRRQRGLERACVRALRAAGHA</sequence>
<dbReference type="EMBL" id="JAVREI010000005">
    <property type="protein sequence ID" value="MDT0276192.1"/>
    <property type="molecule type" value="Genomic_DNA"/>
</dbReference>
<evidence type="ECO:0008006" key="3">
    <source>
        <dbReference type="Google" id="ProtNLM"/>
    </source>
</evidence>
<keyword evidence="2" id="KW-1185">Reference proteome</keyword>
<dbReference type="RefSeq" id="WP_311345006.1">
    <property type="nucleotide sequence ID" value="NZ_JAVREI010000005.1"/>
</dbReference>
<comment type="caution">
    <text evidence="1">The sequence shown here is derived from an EMBL/GenBank/DDBJ whole genome shotgun (WGS) entry which is preliminary data.</text>
</comment>
<accession>A0ABU2K7L4</accession>
<protein>
    <recommendedName>
        <fullName evidence="3">Pyridoxamine 5'-phosphate oxidase</fullName>
    </recommendedName>
</protein>
<evidence type="ECO:0000313" key="1">
    <source>
        <dbReference type="EMBL" id="MDT0276192.1"/>
    </source>
</evidence>